<accession>F7ZGA9</accession>
<dbReference type="HOGENOM" id="CLU_2169176_0_0_5"/>
<dbReference type="AlphaFoldDB" id="F7ZGA9"/>
<name>F7ZGA9_ROSLO</name>
<keyword evidence="2" id="KW-1185">Reference proteome</keyword>
<dbReference type="EMBL" id="CP002623">
    <property type="protein sequence ID" value="AEI94840.1"/>
    <property type="molecule type" value="Genomic_DNA"/>
</dbReference>
<evidence type="ECO:0000313" key="2">
    <source>
        <dbReference type="Proteomes" id="UP000001353"/>
    </source>
</evidence>
<protein>
    <submittedName>
        <fullName evidence="1">Uncharacterized protein</fullName>
    </submittedName>
</protein>
<reference evidence="1 2" key="1">
    <citation type="journal article" date="2011" name="BMC Genomics">
        <title>Comparative genome analysis and genome-guided physiological analysis of Roseobacter litoralis.</title>
        <authorList>
            <person name="Kalhoefer D."/>
            <person name="Thole S."/>
            <person name="Voget S."/>
            <person name="Lehmann R."/>
            <person name="Liesegang H."/>
            <person name="Wollher A."/>
            <person name="Daniel R."/>
            <person name="Simon M."/>
            <person name="Brinkhoff T."/>
        </authorList>
    </citation>
    <scope>NUCLEOTIDE SEQUENCE [LARGE SCALE GENOMIC DNA]</scope>
    <source>
        <strain evidence="2">ATCC 49566 / DSM 6996 / JCM 21268 / NBRC 15278 / OCh 149</strain>
    </source>
</reference>
<dbReference type="Proteomes" id="UP000001353">
    <property type="component" value="Chromosome"/>
</dbReference>
<dbReference type="eggNOG" id="COG1961">
    <property type="taxonomic scope" value="Bacteria"/>
</dbReference>
<sequence>MTENIENRTVPSGSFAEKLEPALTFLSSPWKIWESGSVAARKLVLKLAFTDRIRYCRKEGARTAELAFPFKALSGFTDHGFCYGARKRRFCSSYRHFFSWSFQQNKGYAR</sequence>
<gene>
    <name evidence="1" type="ordered locus">RLO149_c028810</name>
</gene>
<proteinExistence type="predicted"/>
<dbReference type="STRING" id="391595.RLO149_c028810"/>
<organism evidence="1 2">
    <name type="scientific">Roseobacter litoralis (strain ATCC 49566 / DSM 6996 / JCM 21268 / NBRC 15278 / OCh 149)</name>
    <dbReference type="NCBI Taxonomy" id="391595"/>
    <lineage>
        <taxon>Bacteria</taxon>
        <taxon>Pseudomonadati</taxon>
        <taxon>Pseudomonadota</taxon>
        <taxon>Alphaproteobacteria</taxon>
        <taxon>Rhodobacterales</taxon>
        <taxon>Roseobacteraceae</taxon>
        <taxon>Roseobacter</taxon>
    </lineage>
</organism>
<evidence type="ECO:0000313" key="1">
    <source>
        <dbReference type="EMBL" id="AEI94840.1"/>
    </source>
</evidence>
<dbReference type="KEGG" id="rli:RLO149_c028810"/>